<organism evidence="2 3">
    <name type="scientific">Candidatus Saganbacteria bacterium</name>
    <dbReference type="NCBI Taxonomy" id="2575572"/>
    <lineage>
        <taxon>Bacteria</taxon>
        <taxon>Bacillati</taxon>
        <taxon>Saganbacteria</taxon>
    </lineage>
</organism>
<feature type="signal peptide" evidence="1">
    <location>
        <begin position="1"/>
        <end position="18"/>
    </location>
</feature>
<gene>
    <name evidence="2" type="ORF">FD145_1057</name>
</gene>
<dbReference type="Proteomes" id="UP000488506">
    <property type="component" value="Unassembled WGS sequence"/>
</dbReference>
<dbReference type="PROSITE" id="PS50231">
    <property type="entry name" value="RICIN_B_LECTIN"/>
    <property type="match status" value="1"/>
</dbReference>
<evidence type="ECO:0008006" key="4">
    <source>
        <dbReference type="Google" id="ProtNLM"/>
    </source>
</evidence>
<evidence type="ECO:0000256" key="1">
    <source>
        <dbReference type="SAM" id="SignalP"/>
    </source>
</evidence>
<keyword evidence="1" id="KW-0732">Signal</keyword>
<name>A0A833NZS3_UNCSA</name>
<dbReference type="EMBL" id="WPAF01000017">
    <property type="protein sequence ID" value="KAF0133847.1"/>
    <property type="molecule type" value="Genomic_DNA"/>
</dbReference>
<reference evidence="2 3" key="1">
    <citation type="submission" date="2019-12" db="EMBL/GenBank/DDBJ databases">
        <authorList>
            <person name="Wolfe R."/>
            <person name="Danczak R."/>
            <person name="Wilkins M."/>
        </authorList>
    </citation>
    <scope>NUCLEOTIDE SEQUENCE [LARGE SCALE GENOMIC DNA]</scope>
    <source>
        <strain evidence="2">X2_MaxBin.013</strain>
    </source>
</reference>
<accession>A0A833NZS3</accession>
<comment type="caution">
    <text evidence="2">The sequence shown here is derived from an EMBL/GenBank/DDBJ whole genome shotgun (WGS) entry which is preliminary data.</text>
</comment>
<proteinExistence type="predicted"/>
<evidence type="ECO:0000313" key="2">
    <source>
        <dbReference type="EMBL" id="KAF0133847.1"/>
    </source>
</evidence>
<dbReference type="AlphaFoldDB" id="A0A833NZS3"/>
<protein>
    <recommendedName>
        <fullName evidence="4">NADH:ubiquinone oxidoreductase intermediate-associated protein 30 domain-containing protein</fullName>
    </recommendedName>
</protein>
<sequence length="205" mass="22578">MKKLFVIFGLLTVFAVSASAVLTFYLVDNFDDGTFSKWFSFDQVKLSIYNNPKNDKKDLVLESCGEYALNISGATKDWYVGGIGTNINVDISNYSRLQIDVLGSQSMGKIKIELYQDSDNSGSIEQDQNLGWKVTKDDIFDIEVPIYKDGYSRSSVPFSAFNLANPGVGSGKWGTGPILRMQLIFVAASQEGAVDCAVDNIIFTN</sequence>
<evidence type="ECO:0000313" key="3">
    <source>
        <dbReference type="Proteomes" id="UP000488506"/>
    </source>
</evidence>
<feature type="chain" id="PRO_5032909314" description="NADH:ubiquinone oxidoreductase intermediate-associated protein 30 domain-containing protein" evidence="1">
    <location>
        <begin position="19"/>
        <end position="205"/>
    </location>
</feature>